<dbReference type="InterPro" id="IPR019554">
    <property type="entry name" value="Soluble_ligand-bd"/>
</dbReference>
<keyword evidence="4" id="KW-0238">DNA-binding</keyword>
<dbReference type="InterPro" id="IPR010994">
    <property type="entry name" value="RuvA_2-like"/>
</dbReference>
<dbReference type="InterPro" id="IPR051675">
    <property type="entry name" value="Endo/Exo/Phosphatase_dom_1"/>
</dbReference>
<feature type="transmembrane region" description="Helical" evidence="2">
    <location>
        <begin position="33"/>
        <end position="52"/>
    </location>
</feature>
<dbReference type="SMART" id="SM00278">
    <property type="entry name" value="HhH1"/>
    <property type="match status" value="2"/>
</dbReference>
<evidence type="ECO:0000259" key="3">
    <source>
        <dbReference type="SMART" id="SM00278"/>
    </source>
</evidence>
<keyword evidence="5" id="KW-1185">Reference proteome</keyword>
<dbReference type="GO" id="GO:0015628">
    <property type="term" value="P:protein secretion by the type II secretion system"/>
    <property type="evidence" value="ECO:0007669"/>
    <property type="project" value="TreeGrafter"/>
</dbReference>
<dbReference type="InterPro" id="IPR004509">
    <property type="entry name" value="Competence_ComEA_HhH"/>
</dbReference>
<feature type="domain" description="Helix-hairpin-helix DNA-binding motif class 1" evidence="3">
    <location>
        <begin position="211"/>
        <end position="230"/>
    </location>
</feature>
<dbReference type="PANTHER" id="PTHR21180:SF32">
    <property type="entry name" value="ENDONUCLEASE_EXONUCLEASE_PHOSPHATASE FAMILY DOMAIN-CONTAINING PROTEIN 1"/>
    <property type="match status" value="1"/>
</dbReference>
<proteinExistence type="predicted"/>
<dbReference type="RefSeq" id="WP_040273542.1">
    <property type="nucleotide sequence ID" value="NZ_JROO01000023.1"/>
</dbReference>
<dbReference type="SUPFAM" id="SSF47781">
    <property type="entry name" value="RuvA domain 2-like"/>
    <property type="match status" value="1"/>
</dbReference>
<evidence type="ECO:0000313" key="4">
    <source>
        <dbReference type="EMBL" id="KIH98557.1"/>
    </source>
</evidence>
<dbReference type="Pfam" id="PF12836">
    <property type="entry name" value="HHH_3"/>
    <property type="match status" value="1"/>
</dbReference>
<organism evidence="4 5">
    <name type="scientific">Streptomonospora alba</name>
    <dbReference type="NCBI Taxonomy" id="183763"/>
    <lineage>
        <taxon>Bacteria</taxon>
        <taxon>Bacillati</taxon>
        <taxon>Actinomycetota</taxon>
        <taxon>Actinomycetes</taxon>
        <taxon>Streptosporangiales</taxon>
        <taxon>Nocardiopsidaceae</taxon>
        <taxon>Streptomonospora</taxon>
    </lineage>
</organism>
<sequence>MTPDLLRRQRWSARIERLVPGLAEQPRLGRPGLRALVAVCLVAAVVTAWLLLQARPEPEPPLALQAGASPVPATGGPAAAPPASAAASTPAADVTVHVGGDVRSPGVLTLPAGSRVADAIDKAGGATADADPSALNLARPLVDGEQILVGAPATPPPAAPGAAPGGTAPAAPIDLNTATAEQLQELPGVGPVLAQRIIAFRTENGGFASVEQLHDVSGIGEQRFADIAEQVRVAGATG</sequence>
<name>A0A0C2JP19_9ACTN</name>
<dbReference type="Proteomes" id="UP000031675">
    <property type="component" value="Unassembled WGS sequence"/>
</dbReference>
<dbReference type="GO" id="GO:0006281">
    <property type="term" value="P:DNA repair"/>
    <property type="evidence" value="ECO:0007669"/>
    <property type="project" value="InterPro"/>
</dbReference>
<keyword evidence="2" id="KW-0812">Transmembrane</keyword>
<dbReference type="PANTHER" id="PTHR21180">
    <property type="entry name" value="ENDONUCLEASE/EXONUCLEASE/PHOSPHATASE FAMILY DOMAIN-CONTAINING PROTEIN 1"/>
    <property type="match status" value="1"/>
</dbReference>
<gene>
    <name evidence="4" type="ORF">LP52_12730</name>
</gene>
<feature type="compositionally biased region" description="Low complexity" evidence="1">
    <location>
        <begin position="66"/>
        <end position="86"/>
    </location>
</feature>
<dbReference type="GO" id="GO:0003677">
    <property type="term" value="F:DNA binding"/>
    <property type="evidence" value="ECO:0007669"/>
    <property type="project" value="UniProtKB-KW"/>
</dbReference>
<comment type="caution">
    <text evidence="4">The sequence shown here is derived from an EMBL/GenBank/DDBJ whole genome shotgun (WGS) entry which is preliminary data.</text>
</comment>
<dbReference type="InterPro" id="IPR003583">
    <property type="entry name" value="Hlx-hairpin-Hlx_DNA-bd_motif"/>
</dbReference>
<dbReference type="EMBL" id="JROO01000023">
    <property type="protein sequence ID" value="KIH98557.1"/>
    <property type="molecule type" value="Genomic_DNA"/>
</dbReference>
<feature type="region of interest" description="Disordered" evidence="1">
    <location>
        <begin position="63"/>
        <end position="86"/>
    </location>
</feature>
<dbReference type="Pfam" id="PF10531">
    <property type="entry name" value="SLBB"/>
    <property type="match status" value="1"/>
</dbReference>
<feature type="domain" description="Helix-hairpin-helix DNA-binding motif class 1" evidence="3">
    <location>
        <begin position="181"/>
        <end position="200"/>
    </location>
</feature>
<dbReference type="Gene3D" id="3.10.560.10">
    <property type="entry name" value="Outer membrane lipoprotein wza domain like"/>
    <property type="match status" value="1"/>
</dbReference>
<evidence type="ECO:0000313" key="5">
    <source>
        <dbReference type="Proteomes" id="UP000031675"/>
    </source>
</evidence>
<dbReference type="STRING" id="183763.LP52_12730"/>
<evidence type="ECO:0000256" key="2">
    <source>
        <dbReference type="SAM" id="Phobius"/>
    </source>
</evidence>
<keyword evidence="2" id="KW-1133">Transmembrane helix</keyword>
<protein>
    <submittedName>
        <fullName evidence="4">DNA-binding protein</fullName>
    </submittedName>
</protein>
<dbReference type="AlphaFoldDB" id="A0A0C2JP19"/>
<accession>A0A0C2JP19</accession>
<keyword evidence="2" id="KW-0472">Membrane</keyword>
<dbReference type="GO" id="GO:0015627">
    <property type="term" value="C:type II protein secretion system complex"/>
    <property type="evidence" value="ECO:0007669"/>
    <property type="project" value="TreeGrafter"/>
</dbReference>
<dbReference type="NCBIfam" id="TIGR00426">
    <property type="entry name" value="competence protein ComEA helix-hairpin-helix repeat region"/>
    <property type="match status" value="1"/>
</dbReference>
<dbReference type="Gene3D" id="1.10.150.320">
    <property type="entry name" value="Photosystem II 12 kDa extrinsic protein"/>
    <property type="match status" value="1"/>
</dbReference>
<reference evidence="5" key="1">
    <citation type="journal article" date="2015" name="Chem. Biol.">
        <title>Structure, bioactivity, and resistance mechanism of streptomonomicin, an unusual lasso Peptide from an understudied halophilic actinomycete.</title>
        <authorList>
            <person name="Metelev M."/>
            <person name="Tietz J.I."/>
            <person name="Melby J.O."/>
            <person name="Blair P.M."/>
            <person name="Zhu L."/>
            <person name="Livnat I."/>
            <person name="Severinov K."/>
            <person name="Mitchell D.A."/>
        </authorList>
    </citation>
    <scope>NUCLEOTIDE SEQUENCE [LARGE SCALE GENOMIC DNA]</scope>
    <source>
        <strain evidence="5">YIM 90003</strain>
    </source>
</reference>
<evidence type="ECO:0000256" key="1">
    <source>
        <dbReference type="SAM" id="MobiDB-lite"/>
    </source>
</evidence>